<name>A0A1B0ANE4_9MUSC</name>
<keyword evidence="1" id="KW-0732">Signal</keyword>
<protein>
    <submittedName>
        <fullName evidence="2">Uncharacterized protein</fullName>
    </submittedName>
</protein>
<organism evidence="2 3">
    <name type="scientific">Glossina palpalis gambiensis</name>
    <dbReference type="NCBI Taxonomy" id="67801"/>
    <lineage>
        <taxon>Eukaryota</taxon>
        <taxon>Metazoa</taxon>
        <taxon>Ecdysozoa</taxon>
        <taxon>Arthropoda</taxon>
        <taxon>Hexapoda</taxon>
        <taxon>Insecta</taxon>
        <taxon>Pterygota</taxon>
        <taxon>Neoptera</taxon>
        <taxon>Endopterygota</taxon>
        <taxon>Diptera</taxon>
        <taxon>Brachycera</taxon>
        <taxon>Muscomorpha</taxon>
        <taxon>Hippoboscoidea</taxon>
        <taxon>Glossinidae</taxon>
        <taxon>Glossina</taxon>
    </lineage>
</organism>
<proteinExistence type="predicted"/>
<dbReference type="AlphaFoldDB" id="A0A1B0ANE4"/>
<sequence length="78" mass="8749">MVPTLFSLCSILGACISFTTPSMVVANGRRDFQRFLREHNIKQANGQVNKSSESKEGSRICIMCNNIDDYAIVKNFCE</sequence>
<evidence type="ECO:0000313" key="3">
    <source>
        <dbReference type="Proteomes" id="UP000092460"/>
    </source>
</evidence>
<dbReference type="EMBL" id="JXJN01000802">
    <property type="status" value="NOT_ANNOTATED_CDS"/>
    <property type="molecule type" value="Genomic_DNA"/>
</dbReference>
<evidence type="ECO:0000313" key="2">
    <source>
        <dbReference type="EnsemblMetazoa" id="GPPI002866-PA"/>
    </source>
</evidence>
<dbReference type="Proteomes" id="UP000092460">
    <property type="component" value="Unassembled WGS sequence"/>
</dbReference>
<reference evidence="2" key="2">
    <citation type="submission" date="2020-05" db="UniProtKB">
        <authorList>
            <consortium name="EnsemblMetazoa"/>
        </authorList>
    </citation>
    <scope>IDENTIFICATION</scope>
    <source>
        <strain evidence="2">IAEA</strain>
    </source>
</reference>
<dbReference type="VEuPathDB" id="VectorBase:GPPI002866"/>
<reference evidence="3" key="1">
    <citation type="submission" date="2015-01" db="EMBL/GenBank/DDBJ databases">
        <authorList>
            <person name="Aksoy S."/>
            <person name="Warren W."/>
            <person name="Wilson R.K."/>
        </authorList>
    </citation>
    <scope>NUCLEOTIDE SEQUENCE [LARGE SCALE GENOMIC DNA]</scope>
    <source>
        <strain evidence="3">IAEA</strain>
    </source>
</reference>
<accession>A0A1B0ANE4</accession>
<dbReference type="EnsemblMetazoa" id="GPPI002866-RA">
    <property type="protein sequence ID" value="GPPI002866-PA"/>
    <property type="gene ID" value="GPPI002866"/>
</dbReference>
<keyword evidence="3" id="KW-1185">Reference proteome</keyword>
<evidence type="ECO:0000256" key="1">
    <source>
        <dbReference type="SAM" id="SignalP"/>
    </source>
</evidence>
<feature type="chain" id="PRO_5008404060" evidence="1">
    <location>
        <begin position="18"/>
        <end position="78"/>
    </location>
</feature>
<feature type="signal peptide" evidence="1">
    <location>
        <begin position="1"/>
        <end position="17"/>
    </location>
</feature>